<dbReference type="Gene3D" id="2.40.50.140">
    <property type="entry name" value="Nucleic acid-binding proteins"/>
    <property type="match status" value="1"/>
</dbReference>
<evidence type="ECO:0000313" key="6">
    <source>
        <dbReference type="EMBL" id="QGN17358.1"/>
    </source>
</evidence>
<comment type="subcellular location">
    <subcellularLocation>
        <location evidence="1">Chromosome</location>
        <location evidence="1">Telomere</location>
    </subcellularLocation>
</comment>
<dbReference type="InterPro" id="IPR018856">
    <property type="entry name" value="Stn1_N"/>
</dbReference>
<feature type="domain" description="Stn1 C-terminal fungi" evidence="5">
    <location>
        <begin position="295"/>
        <end position="402"/>
    </location>
</feature>
<evidence type="ECO:0000313" key="7">
    <source>
        <dbReference type="Proteomes" id="UP000422736"/>
    </source>
</evidence>
<dbReference type="Proteomes" id="UP000422736">
    <property type="component" value="Chromosome 6"/>
</dbReference>
<evidence type="ECO:0000259" key="4">
    <source>
        <dbReference type="Pfam" id="PF10451"/>
    </source>
</evidence>
<evidence type="ECO:0000256" key="1">
    <source>
        <dbReference type="ARBA" id="ARBA00004574"/>
    </source>
</evidence>
<dbReference type="Pfam" id="PF10451">
    <property type="entry name" value="Stn1"/>
    <property type="match status" value="1"/>
</dbReference>
<proteinExistence type="predicted"/>
<dbReference type="Pfam" id="PF12659">
    <property type="entry name" value="Stn1_C"/>
    <property type="match status" value="1"/>
</dbReference>
<dbReference type="EMBL" id="CP015059">
    <property type="protein sequence ID" value="QGN17358.1"/>
    <property type="molecule type" value="Genomic_DNA"/>
</dbReference>
<reference evidence="6 7" key="2">
    <citation type="submission" date="2019-11" db="EMBL/GenBank/DDBJ databases">
        <authorList>
            <person name="Lu H."/>
        </authorList>
    </citation>
    <scope>NUCLEOTIDE SEQUENCE [LARGE SCALE GENOMIC DNA]</scope>
    <source>
        <strain evidence="6 7">FIM1</strain>
    </source>
</reference>
<dbReference type="InterPro" id="IPR012340">
    <property type="entry name" value="NA-bd_OB-fold"/>
</dbReference>
<keyword evidence="2" id="KW-0158">Chromosome</keyword>
<dbReference type="Gene3D" id="3.30.1370.230">
    <property type="entry name" value="Stn1, C-terminal wHTH domain"/>
    <property type="match status" value="1"/>
</dbReference>
<accession>A0ABX6EYK5</accession>
<evidence type="ECO:0000259" key="5">
    <source>
        <dbReference type="Pfam" id="PF12659"/>
    </source>
</evidence>
<reference evidence="6 7" key="1">
    <citation type="submission" date="2016-03" db="EMBL/GenBank/DDBJ databases">
        <title>How can Kluyveromyces marxianus grow so fast - potential evolutionary course in Saccharomyces Complex revealed by comparative genomics.</title>
        <authorList>
            <person name="Mo W."/>
            <person name="Lu W."/>
            <person name="Yang X."/>
            <person name="Qi J."/>
            <person name="Lv H."/>
        </authorList>
    </citation>
    <scope>NUCLEOTIDE SEQUENCE [LARGE SCALE GENOMIC DNA]</scope>
    <source>
        <strain evidence="6 7">FIM1</strain>
    </source>
</reference>
<dbReference type="InterPro" id="IPR024263">
    <property type="entry name" value="Stn1_C_fungi"/>
</dbReference>
<gene>
    <name evidence="6" type="primary">STN1</name>
    <name evidence="6" type="ORF">FIM1_4090</name>
</gene>
<feature type="domain" description="CST complex subunit Stn1 N-terminal" evidence="4">
    <location>
        <begin position="9"/>
        <end position="247"/>
    </location>
</feature>
<sequence>MEEHVIGYQETKNGVRYAIYSALVLTKSQWYDRPVALMADKLLEHITVSRKWNQNPYVRLGTTSDLFLYHNHPLTSIRLCGLVMGWKWKLIGQEERAFWSLDDCSSTILCQCSKSQLVALNLPSMDLSGWTIIVTGKLLQDRFEFKVSNIEVVLSLQQEIAFWNLAFANQKLLEEPWDVEESEISITPRRSREAFDDANNTNYIQQLQTLHFQENELLLASPYTEADVSGLGAWNSDLLNSTLEHDLEDHRNQSSGNLSSKAIRQSTLAYLIEKSMDEDECTIYEIANHVGVLVASASLQHYLNQLEDSEIVSQDDGVLELKNLQHCYRYIMFRFQSLINVQIPHIIIKYEQIKQFCNLHKLPNKLILDICKYFFNNTHIGNLINWWIEPVSEQSFQVHFTYASDPDPNHEGLRSA</sequence>
<dbReference type="InterPro" id="IPR038240">
    <property type="entry name" value="Stn1_C_sf"/>
</dbReference>
<protein>
    <submittedName>
        <fullName evidence="6">Conserved hypothetical phosphatase and actin regulator 2</fullName>
    </submittedName>
</protein>
<evidence type="ECO:0000256" key="2">
    <source>
        <dbReference type="ARBA" id="ARBA00022454"/>
    </source>
</evidence>
<evidence type="ECO:0000256" key="3">
    <source>
        <dbReference type="ARBA" id="ARBA00022895"/>
    </source>
</evidence>
<keyword evidence="7" id="KW-1185">Reference proteome</keyword>
<keyword evidence="3" id="KW-0779">Telomere</keyword>
<organism evidence="6 7">
    <name type="scientific">Kluyveromyces marxianus</name>
    <name type="common">Yeast</name>
    <name type="synonym">Candida kefyr</name>
    <dbReference type="NCBI Taxonomy" id="4911"/>
    <lineage>
        <taxon>Eukaryota</taxon>
        <taxon>Fungi</taxon>
        <taxon>Dikarya</taxon>
        <taxon>Ascomycota</taxon>
        <taxon>Saccharomycotina</taxon>
        <taxon>Saccharomycetes</taxon>
        <taxon>Saccharomycetales</taxon>
        <taxon>Saccharomycetaceae</taxon>
        <taxon>Kluyveromyces</taxon>
    </lineage>
</organism>
<name>A0ABX6EYK5_KLUMA</name>